<dbReference type="EMBL" id="JBHUGA010000011">
    <property type="protein sequence ID" value="MFD1846079.1"/>
    <property type="molecule type" value="Genomic_DNA"/>
</dbReference>
<evidence type="ECO:0000313" key="1">
    <source>
        <dbReference type="EMBL" id="MFD1846079.1"/>
    </source>
</evidence>
<dbReference type="RefSeq" id="WP_343880215.1">
    <property type="nucleotide sequence ID" value="NZ_BAAAIJ010000047.1"/>
</dbReference>
<dbReference type="Proteomes" id="UP001597307">
    <property type="component" value="Unassembled WGS sequence"/>
</dbReference>
<comment type="caution">
    <text evidence="1">The sequence shown here is derived from an EMBL/GenBank/DDBJ whole genome shotgun (WGS) entry which is preliminary data.</text>
</comment>
<proteinExistence type="predicted"/>
<evidence type="ECO:0008006" key="3">
    <source>
        <dbReference type="Google" id="ProtNLM"/>
    </source>
</evidence>
<reference evidence="2" key="1">
    <citation type="journal article" date="2019" name="Int. J. Syst. Evol. Microbiol.">
        <title>The Global Catalogue of Microorganisms (GCM) 10K type strain sequencing project: providing services to taxonomists for standard genome sequencing and annotation.</title>
        <authorList>
            <consortium name="The Broad Institute Genomics Platform"/>
            <consortium name="The Broad Institute Genome Sequencing Center for Infectious Disease"/>
            <person name="Wu L."/>
            <person name="Ma J."/>
        </authorList>
    </citation>
    <scope>NUCLEOTIDE SEQUENCE [LARGE SCALE GENOMIC DNA]</scope>
    <source>
        <strain evidence="2">JCM 11496</strain>
    </source>
</reference>
<keyword evidence="2" id="KW-1185">Reference proteome</keyword>
<evidence type="ECO:0000313" key="2">
    <source>
        <dbReference type="Proteomes" id="UP001597307"/>
    </source>
</evidence>
<protein>
    <recommendedName>
        <fullName evidence="3">DUF4878 domain-containing protein</fullName>
    </recommendedName>
</protein>
<name>A0ABW4Q4D9_9MICC</name>
<gene>
    <name evidence="1" type="ORF">ACFSFX_05650</name>
</gene>
<organism evidence="1 2">
    <name type="scientific">Arthrobacter flavus</name>
    <dbReference type="NCBI Taxonomy" id="95172"/>
    <lineage>
        <taxon>Bacteria</taxon>
        <taxon>Bacillati</taxon>
        <taxon>Actinomycetota</taxon>
        <taxon>Actinomycetes</taxon>
        <taxon>Micrococcales</taxon>
        <taxon>Micrococcaceae</taxon>
        <taxon>Arthrobacter</taxon>
    </lineage>
</organism>
<sequence length="326" mass="35149">MQTSSVIKVLAAWLLGLMVVVAAAIATVVVVNTHIFNPEEQVHNYLEALSDGDGERALGLLNASVPDANPAMLSGAPLQQSMSAVEDVAVGEAVEVGDGRVDVTTTYTVRGTAHSSTFSLARTGTEWLFFNTWEFVPSVLPTLELSVINQVEATLNGTRVGMPEGRNQFAVFYPGDYEAHYTSEYFAAPAQTVAVTDRSGDQRIALATAATEVLVEAVDAQIRRFLDECAAQTVFQPANCPFNFQTENRVAGDIRWSITEYPTVTIDPFNGSWVMAPLSGNAELSTSLQDLFTGSIEPVTVPREFGFTARLSVSDDEIAVTPVVQY</sequence>
<accession>A0ABW4Q4D9</accession>